<reference evidence="4" key="1">
    <citation type="submission" date="2016-06" db="UniProtKB">
        <authorList>
            <consortium name="WormBaseParasite"/>
        </authorList>
    </citation>
    <scope>IDENTIFICATION</scope>
</reference>
<organism evidence="4">
    <name type="scientific">Soboliphyme baturini</name>
    <dbReference type="NCBI Taxonomy" id="241478"/>
    <lineage>
        <taxon>Eukaryota</taxon>
        <taxon>Metazoa</taxon>
        <taxon>Ecdysozoa</taxon>
        <taxon>Nematoda</taxon>
        <taxon>Enoplea</taxon>
        <taxon>Dorylaimia</taxon>
        <taxon>Dioctophymatida</taxon>
        <taxon>Dioctophymatoidea</taxon>
        <taxon>Soboliphymatidae</taxon>
        <taxon>Soboliphyme</taxon>
    </lineage>
</organism>
<dbReference type="GO" id="GO:0051294">
    <property type="term" value="P:establishment of spindle orientation"/>
    <property type="evidence" value="ECO:0007669"/>
    <property type="project" value="TreeGrafter"/>
</dbReference>
<proteinExistence type="predicted"/>
<name>A0A183J3F3_9BILA</name>
<evidence type="ECO:0000313" key="2">
    <source>
        <dbReference type="EMBL" id="VDP31543.1"/>
    </source>
</evidence>
<dbReference type="Proteomes" id="UP000270296">
    <property type="component" value="Unassembled WGS sequence"/>
</dbReference>
<feature type="compositionally biased region" description="Polar residues" evidence="1">
    <location>
        <begin position="289"/>
        <end position="305"/>
    </location>
</feature>
<gene>
    <name evidence="2" type="ORF">SBAD_LOCUS10401</name>
</gene>
<dbReference type="GO" id="GO:0006893">
    <property type="term" value="P:Golgi to plasma membrane transport"/>
    <property type="evidence" value="ECO:0007669"/>
    <property type="project" value="TreeGrafter"/>
</dbReference>
<dbReference type="WBParaSite" id="SBAD_0001076701-mRNA-1">
    <property type="protein sequence ID" value="SBAD_0001076701-mRNA-1"/>
    <property type="gene ID" value="SBAD_0001076701"/>
</dbReference>
<dbReference type="EMBL" id="UZAM01014022">
    <property type="protein sequence ID" value="VDP31543.1"/>
    <property type="molecule type" value="Genomic_DNA"/>
</dbReference>
<evidence type="ECO:0000313" key="4">
    <source>
        <dbReference type="WBParaSite" id="SBAD_0001076701-mRNA-1"/>
    </source>
</evidence>
<sequence>MQDRRSELAEESLRPVERAVEARTEGQQLNSLVRCGVFCETNVESGNCINRSIWIGTQGGCVFVYLLSVPNTSLLRTEIRCFLAKEIRLRHCAPVLSLTVVDAQGVSVKQRERRPEGSSAVGASSTDHHRVIICSEEQIKVFHLPSLKAAKYKCKLTAVEGMRIRKVQYVEMRSKSKSDAIVPAVESFLVVMTNQGVLQVYDTRHLRRQFSVACIPAQHVSGIFSTVLTASGEGLYLLSGSQWQRFTVGHHGISLSCSLELNQSGNGENEREQTENDGNSRIRGRENSTTDGGDSKSPSADTTVDSIRDFTKTTSSGNAEEHLSDAKAVVSSDTRATAQNIIKEITITEEVTGNISLFANLVCSVCG</sequence>
<evidence type="ECO:0000313" key="3">
    <source>
        <dbReference type="Proteomes" id="UP000270296"/>
    </source>
</evidence>
<dbReference type="PANTHER" id="PTHR10241">
    <property type="entry name" value="LETHAL 2 GIANT LARVAE PROTEIN"/>
    <property type="match status" value="1"/>
</dbReference>
<accession>A0A183J3F3</accession>
<dbReference type="GO" id="GO:0032878">
    <property type="term" value="P:regulation of establishment or maintenance of cell polarity"/>
    <property type="evidence" value="ECO:0007669"/>
    <property type="project" value="TreeGrafter"/>
</dbReference>
<dbReference type="GO" id="GO:0005886">
    <property type="term" value="C:plasma membrane"/>
    <property type="evidence" value="ECO:0007669"/>
    <property type="project" value="TreeGrafter"/>
</dbReference>
<dbReference type="AlphaFoldDB" id="A0A183J3F3"/>
<dbReference type="GO" id="GO:0005096">
    <property type="term" value="F:GTPase activator activity"/>
    <property type="evidence" value="ECO:0007669"/>
    <property type="project" value="TreeGrafter"/>
</dbReference>
<feature type="compositionally biased region" description="Basic and acidic residues" evidence="1">
    <location>
        <begin position="268"/>
        <end position="288"/>
    </location>
</feature>
<dbReference type="PANTHER" id="PTHR10241:SF29">
    <property type="entry name" value="LETHAL(2) GIANT LARVAE PROTEIN"/>
    <property type="match status" value="1"/>
</dbReference>
<protein>
    <submittedName>
        <fullName evidence="4">CNH domain-containing protein</fullName>
    </submittedName>
</protein>
<dbReference type="GO" id="GO:0019905">
    <property type="term" value="F:syntaxin binding"/>
    <property type="evidence" value="ECO:0007669"/>
    <property type="project" value="TreeGrafter"/>
</dbReference>
<keyword evidence="3" id="KW-1185">Reference proteome</keyword>
<dbReference type="GO" id="GO:0008593">
    <property type="term" value="P:regulation of Notch signaling pathway"/>
    <property type="evidence" value="ECO:0007669"/>
    <property type="project" value="TreeGrafter"/>
</dbReference>
<evidence type="ECO:0000256" key="1">
    <source>
        <dbReference type="SAM" id="MobiDB-lite"/>
    </source>
</evidence>
<feature type="region of interest" description="Disordered" evidence="1">
    <location>
        <begin position="261"/>
        <end position="307"/>
    </location>
</feature>
<dbReference type="GO" id="GO:0030864">
    <property type="term" value="C:cortical actin cytoskeleton"/>
    <property type="evidence" value="ECO:0007669"/>
    <property type="project" value="TreeGrafter"/>
</dbReference>
<dbReference type="GO" id="GO:0045159">
    <property type="term" value="F:myosin II binding"/>
    <property type="evidence" value="ECO:0007669"/>
    <property type="project" value="TreeGrafter"/>
</dbReference>
<dbReference type="GO" id="GO:0030866">
    <property type="term" value="P:cortical actin cytoskeleton organization"/>
    <property type="evidence" value="ECO:0007669"/>
    <property type="project" value="TreeGrafter"/>
</dbReference>
<reference evidence="2 3" key="2">
    <citation type="submission" date="2018-11" db="EMBL/GenBank/DDBJ databases">
        <authorList>
            <consortium name="Pathogen Informatics"/>
        </authorList>
    </citation>
    <scope>NUCLEOTIDE SEQUENCE [LARGE SCALE GENOMIC DNA]</scope>
</reference>
<dbReference type="OrthoDB" id="19944at2759"/>